<accession>A0A136WHE6</accession>
<sequence>MATIEESAVFEYCEEMFRKFQERDGGYYPSKHDKPAFVQTAEHFSISIDEVNRIFHEYSKLAADVEMEKINKLPPPLRKRFMEQRAKDLFCNNRDLPYYKIEGSPSSDLTEALDVLSEEYRSLVEYIAQVGWTIPLNIDIQRFQKIKQLIGNDVELEQYFINYYSGGEFRLMCRKIEKTIENDAQRVLFNECVDAFENGKFSICITTLLTVLEGQISFFGDDPTDVRMMRICCFRATDEMNKKHNIKSLCWLSMNKFIKNLYQKSDFSQPEPCMINRHWIQHGRTGRLVEKADCIRVFNALSTIASIKQFQPKQNY</sequence>
<proteinExistence type="predicted"/>
<dbReference type="OrthoDB" id="2838806at2"/>
<evidence type="ECO:0000313" key="2">
    <source>
        <dbReference type="Proteomes" id="UP000070539"/>
    </source>
</evidence>
<name>A0A136WHE6_9FIRM</name>
<comment type="caution">
    <text evidence="1">The sequence shown here is derived from an EMBL/GenBank/DDBJ whole genome shotgun (WGS) entry which is preliminary data.</text>
</comment>
<reference evidence="1 2" key="1">
    <citation type="submission" date="2016-01" db="EMBL/GenBank/DDBJ databases">
        <title>Genome sequence of Clostridium neopropionicum X4, DSM-3847.</title>
        <authorList>
            <person name="Poehlein A."/>
            <person name="Beck M.H."/>
            <person name="Bengelsdorf F.R."/>
            <person name="Daniel R."/>
            <person name="Duerre P."/>
        </authorList>
    </citation>
    <scope>NUCLEOTIDE SEQUENCE [LARGE SCALE GENOMIC DNA]</scope>
    <source>
        <strain evidence="1 2">DSM-3847</strain>
    </source>
</reference>
<keyword evidence="2" id="KW-1185">Reference proteome</keyword>
<gene>
    <name evidence="1" type="ORF">CLNEO_09950</name>
</gene>
<dbReference type="Proteomes" id="UP000070539">
    <property type="component" value="Unassembled WGS sequence"/>
</dbReference>
<dbReference type="AlphaFoldDB" id="A0A136WHE6"/>
<dbReference type="EMBL" id="LRVM01000002">
    <property type="protein sequence ID" value="KXL53769.1"/>
    <property type="molecule type" value="Genomic_DNA"/>
</dbReference>
<organism evidence="1 2">
    <name type="scientific">Anaerotignum neopropionicum</name>
    <dbReference type="NCBI Taxonomy" id="36847"/>
    <lineage>
        <taxon>Bacteria</taxon>
        <taxon>Bacillati</taxon>
        <taxon>Bacillota</taxon>
        <taxon>Clostridia</taxon>
        <taxon>Lachnospirales</taxon>
        <taxon>Anaerotignaceae</taxon>
        <taxon>Anaerotignum</taxon>
    </lineage>
</organism>
<protein>
    <submittedName>
        <fullName evidence="1">Uncharacterized protein</fullName>
    </submittedName>
</protein>
<dbReference type="RefSeq" id="WP_066085506.1">
    <property type="nucleotide sequence ID" value="NZ_LRVM01000002.1"/>
</dbReference>
<evidence type="ECO:0000313" key="1">
    <source>
        <dbReference type="EMBL" id="KXL53769.1"/>
    </source>
</evidence>